<proteinExistence type="predicted"/>
<dbReference type="PANTHER" id="PTHR30055:SF234">
    <property type="entry name" value="HTH-TYPE TRANSCRIPTIONAL REGULATOR BETI"/>
    <property type="match status" value="1"/>
</dbReference>
<keyword evidence="2 4" id="KW-0238">DNA-binding</keyword>
<dbReference type="SUPFAM" id="SSF46689">
    <property type="entry name" value="Homeodomain-like"/>
    <property type="match status" value="1"/>
</dbReference>
<dbReference type="PANTHER" id="PTHR30055">
    <property type="entry name" value="HTH-TYPE TRANSCRIPTIONAL REGULATOR RUTR"/>
    <property type="match status" value="1"/>
</dbReference>
<feature type="region of interest" description="Disordered" evidence="5">
    <location>
        <begin position="195"/>
        <end position="237"/>
    </location>
</feature>
<accession>A0A7W7LHU1</accession>
<dbReference type="PRINTS" id="PR00455">
    <property type="entry name" value="HTHTETR"/>
</dbReference>
<evidence type="ECO:0000256" key="2">
    <source>
        <dbReference type="ARBA" id="ARBA00023125"/>
    </source>
</evidence>
<dbReference type="RefSeq" id="WP_184739243.1">
    <property type="nucleotide sequence ID" value="NZ_BMRW01000015.1"/>
</dbReference>
<comment type="caution">
    <text evidence="7">The sequence shown here is derived from an EMBL/GenBank/DDBJ whole genome shotgun (WGS) entry which is preliminary data.</text>
</comment>
<feature type="domain" description="HTH tetR-type" evidence="6">
    <location>
        <begin position="19"/>
        <end position="78"/>
    </location>
</feature>
<dbReference type="InterPro" id="IPR049445">
    <property type="entry name" value="TetR_SbtR-like_C"/>
</dbReference>
<protein>
    <submittedName>
        <fullName evidence="7">AcrR family transcriptional regulator</fullName>
    </submittedName>
</protein>
<dbReference type="PROSITE" id="PS50977">
    <property type="entry name" value="HTH_TETR_2"/>
    <property type="match status" value="1"/>
</dbReference>
<dbReference type="Gene3D" id="1.10.357.10">
    <property type="entry name" value="Tetracycline Repressor, domain 2"/>
    <property type="match status" value="1"/>
</dbReference>
<evidence type="ECO:0000256" key="5">
    <source>
        <dbReference type="SAM" id="MobiDB-lite"/>
    </source>
</evidence>
<dbReference type="GO" id="GO:0000976">
    <property type="term" value="F:transcription cis-regulatory region binding"/>
    <property type="evidence" value="ECO:0007669"/>
    <property type="project" value="TreeGrafter"/>
</dbReference>
<dbReference type="Pfam" id="PF21597">
    <property type="entry name" value="TetR_C_43"/>
    <property type="match status" value="1"/>
</dbReference>
<dbReference type="AlphaFoldDB" id="A0A7W7LHU1"/>
<keyword evidence="1" id="KW-0805">Transcription regulation</keyword>
<organism evidence="7 8">
    <name type="scientific">Streptomyces netropsis</name>
    <name type="common">Streptoverticillium netropsis</name>
    <dbReference type="NCBI Taxonomy" id="55404"/>
    <lineage>
        <taxon>Bacteria</taxon>
        <taxon>Bacillati</taxon>
        <taxon>Actinomycetota</taxon>
        <taxon>Actinomycetes</taxon>
        <taxon>Kitasatosporales</taxon>
        <taxon>Streptomycetaceae</taxon>
        <taxon>Streptomyces</taxon>
    </lineage>
</organism>
<dbReference type="InterPro" id="IPR009057">
    <property type="entry name" value="Homeodomain-like_sf"/>
</dbReference>
<sequence length="237" mass="25842">MATAHGSETAQQSSPRFRAEARRRIIDAAKQVFQEKGPEAPLEMVARRGGVGIATLYRRFATREDLLREVCLDVMRDVTHEAAEAVEQEPDAWSALTRVLHHCVTTHAAGTLPVVAGRFVQTDEVLRTRTEYVDALNGLLDRARAEGSLRAEVDHVDILLVLSLISRPLPGIEAELGQQLAHRYLRLLVQGLAAPEPGPEAGPRPDQQALDALWNGGDIGGATEDGERDANGPREGR</sequence>
<keyword evidence="3" id="KW-0804">Transcription</keyword>
<evidence type="ECO:0000256" key="4">
    <source>
        <dbReference type="PROSITE-ProRule" id="PRU00335"/>
    </source>
</evidence>
<dbReference type="InterPro" id="IPR050109">
    <property type="entry name" value="HTH-type_TetR-like_transc_reg"/>
</dbReference>
<keyword evidence="8" id="KW-1185">Reference proteome</keyword>
<name>A0A7W7LHU1_STRNE</name>
<evidence type="ECO:0000256" key="1">
    <source>
        <dbReference type="ARBA" id="ARBA00023015"/>
    </source>
</evidence>
<feature type="compositionally biased region" description="Basic and acidic residues" evidence="5">
    <location>
        <begin position="228"/>
        <end position="237"/>
    </location>
</feature>
<dbReference type="Proteomes" id="UP000556436">
    <property type="component" value="Unassembled WGS sequence"/>
</dbReference>
<evidence type="ECO:0000259" key="6">
    <source>
        <dbReference type="PROSITE" id="PS50977"/>
    </source>
</evidence>
<feature type="DNA-binding region" description="H-T-H motif" evidence="4">
    <location>
        <begin position="41"/>
        <end position="60"/>
    </location>
</feature>
<dbReference type="InterPro" id="IPR001647">
    <property type="entry name" value="HTH_TetR"/>
</dbReference>
<dbReference type="GO" id="GO:0003700">
    <property type="term" value="F:DNA-binding transcription factor activity"/>
    <property type="evidence" value="ECO:0007669"/>
    <property type="project" value="TreeGrafter"/>
</dbReference>
<reference evidence="7 8" key="1">
    <citation type="submission" date="2020-08" db="EMBL/GenBank/DDBJ databases">
        <title>Genomic Encyclopedia of Type Strains, Phase III (KMG-III): the genomes of soil and plant-associated and newly described type strains.</title>
        <authorList>
            <person name="Whitman W."/>
        </authorList>
    </citation>
    <scope>NUCLEOTIDE SEQUENCE [LARGE SCALE GENOMIC DNA]</scope>
    <source>
        <strain evidence="7 8">CECT 3265</strain>
    </source>
</reference>
<evidence type="ECO:0000256" key="3">
    <source>
        <dbReference type="ARBA" id="ARBA00023163"/>
    </source>
</evidence>
<dbReference type="EMBL" id="JACHJG010000017">
    <property type="protein sequence ID" value="MBB4890212.1"/>
    <property type="molecule type" value="Genomic_DNA"/>
</dbReference>
<evidence type="ECO:0000313" key="7">
    <source>
        <dbReference type="EMBL" id="MBB4890212.1"/>
    </source>
</evidence>
<dbReference type="InterPro" id="IPR036271">
    <property type="entry name" value="Tet_transcr_reg_TetR-rel_C_sf"/>
</dbReference>
<evidence type="ECO:0000313" key="8">
    <source>
        <dbReference type="Proteomes" id="UP000556436"/>
    </source>
</evidence>
<dbReference type="Pfam" id="PF00440">
    <property type="entry name" value="TetR_N"/>
    <property type="match status" value="1"/>
</dbReference>
<gene>
    <name evidence="7" type="ORF">FHS38_006290</name>
</gene>
<dbReference type="SUPFAM" id="SSF48498">
    <property type="entry name" value="Tetracyclin repressor-like, C-terminal domain"/>
    <property type="match status" value="1"/>
</dbReference>